<keyword evidence="1" id="KW-1133">Transmembrane helix</keyword>
<reference evidence="2" key="2">
    <citation type="submission" date="2025-08" db="UniProtKB">
        <authorList>
            <consortium name="Ensembl"/>
        </authorList>
    </citation>
    <scope>IDENTIFICATION</scope>
</reference>
<dbReference type="Ensembl" id="ENSSSCT00070048047.1">
    <property type="protein sequence ID" value="ENSSSCP00070040559.1"/>
    <property type="gene ID" value="ENSSSCG00070024074.1"/>
</dbReference>
<dbReference type="AlphaFoldDB" id="A0A4X1VBQ6"/>
<sequence>MFNFSIIFFRISVALLIFCLEDLSIDVTDVLMSPIMIVFPSIYPFMSVNICCMYLGMPIFGACMLTIVISPSRIQLNSKKANNPIEKLAKDLNRQFSKEDIWMANKHMTKCSTSLNIREMQIKTTMRYHLTPVRMANINKSTNDKCWRRCGEKGTLLHSW</sequence>
<accession>A0A4X1VBQ6</accession>
<dbReference type="Proteomes" id="UP000314985">
    <property type="component" value="Unassembled WGS sequence"/>
</dbReference>
<feature type="transmembrane region" description="Helical" evidence="1">
    <location>
        <begin position="45"/>
        <end position="69"/>
    </location>
</feature>
<proteinExistence type="predicted"/>
<feature type="transmembrane region" description="Helical" evidence="1">
    <location>
        <begin position="7"/>
        <end position="25"/>
    </location>
</feature>
<organism evidence="2 3">
    <name type="scientific">Sus scrofa</name>
    <name type="common">Pig</name>
    <dbReference type="NCBI Taxonomy" id="9823"/>
    <lineage>
        <taxon>Eukaryota</taxon>
        <taxon>Metazoa</taxon>
        <taxon>Chordata</taxon>
        <taxon>Craniata</taxon>
        <taxon>Vertebrata</taxon>
        <taxon>Euteleostomi</taxon>
        <taxon>Mammalia</taxon>
        <taxon>Eutheria</taxon>
        <taxon>Laurasiatheria</taxon>
        <taxon>Artiodactyla</taxon>
        <taxon>Suina</taxon>
        <taxon>Suidae</taxon>
        <taxon>Sus</taxon>
    </lineage>
</organism>
<name>A0A4X1VBQ6_PIG</name>
<evidence type="ECO:0000313" key="2">
    <source>
        <dbReference type="Ensembl" id="ENSSSCP00070040559.1"/>
    </source>
</evidence>
<evidence type="ECO:0000256" key="1">
    <source>
        <dbReference type="SAM" id="Phobius"/>
    </source>
</evidence>
<keyword evidence="1" id="KW-0812">Transmembrane</keyword>
<evidence type="ECO:0000313" key="3">
    <source>
        <dbReference type="Proteomes" id="UP000314985"/>
    </source>
</evidence>
<protein>
    <submittedName>
        <fullName evidence="2">Uncharacterized protein</fullName>
    </submittedName>
</protein>
<keyword evidence="1" id="KW-0472">Membrane</keyword>
<reference evidence="3" key="1">
    <citation type="submission" date="2017-08" db="EMBL/GenBank/DDBJ databases">
        <title>USMARCv1.0.</title>
        <authorList>
            <person name="Hannum G.I."/>
            <person name="Koren S."/>
            <person name="Schroeder S.G."/>
            <person name="Chin S.C."/>
            <person name="Nonneman D.J."/>
            <person name="Becker S.A."/>
            <person name="Rosen B.D."/>
            <person name="Bickhart D.M."/>
            <person name="Putnam N.H."/>
            <person name="Green R.E."/>
            <person name="Tuggle C.K."/>
            <person name="Liu H."/>
            <person name="Rohrer G.A."/>
            <person name="Warr A."/>
            <person name="Hall R."/>
            <person name="Kim K."/>
            <person name="Hume D.A."/>
            <person name="Talbot R."/>
            <person name="Chow W."/>
            <person name="Howe K."/>
            <person name="Schwartz A.S."/>
            <person name="Watson M."/>
            <person name="Archibald A.L."/>
            <person name="Phillippy A.M."/>
            <person name="Smith T.P.L."/>
        </authorList>
    </citation>
    <scope>NUCLEOTIDE SEQUENCE [LARGE SCALE GENOMIC DNA]</scope>
</reference>